<comment type="pathway">
    <text evidence="1 8">Cofactor biosynthesis; (R)-pantothenate biosynthesis; (R)-pantothenate from (R)-pantoate and beta-alanine: step 1/1.</text>
</comment>
<dbReference type="CDD" id="cd00560">
    <property type="entry name" value="PanC"/>
    <property type="match status" value="1"/>
</dbReference>
<dbReference type="Proteomes" id="UP001501410">
    <property type="component" value="Unassembled WGS sequence"/>
</dbReference>
<comment type="caution">
    <text evidence="9">The sequence shown here is derived from an EMBL/GenBank/DDBJ whole genome shotgun (WGS) entry which is preliminary data.</text>
</comment>
<feature type="binding site" evidence="8">
    <location>
        <begin position="30"/>
        <end position="37"/>
    </location>
    <ligand>
        <name>ATP</name>
        <dbReference type="ChEBI" id="CHEBI:30616"/>
    </ligand>
</feature>
<feature type="binding site" evidence="8">
    <location>
        <position position="155"/>
    </location>
    <ligand>
        <name>(R)-pantoate</name>
        <dbReference type="ChEBI" id="CHEBI:15980"/>
    </ligand>
</feature>
<comment type="catalytic activity">
    <reaction evidence="7 8">
        <text>(R)-pantoate + beta-alanine + ATP = (R)-pantothenate + AMP + diphosphate + H(+)</text>
        <dbReference type="Rhea" id="RHEA:10912"/>
        <dbReference type="ChEBI" id="CHEBI:15378"/>
        <dbReference type="ChEBI" id="CHEBI:15980"/>
        <dbReference type="ChEBI" id="CHEBI:29032"/>
        <dbReference type="ChEBI" id="CHEBI:30616"/>
        <dbReference type="ChEBI" id="CHEBI:33019"/>
        <dbReference type="ChEBI" id="CHEBI:57966"/>
        <dbReference type="ChEBI" id="CHEBI:456215"/>
        <dbReference type="EC" id="6.3.2.1"/>
    </reaction>
</comment>
<evidence type="ECO:0000256" key="5">
    <source>
        <dbReference type="ARBA" id="ARBA00022741"/>
    </source>
</evidence>
<comment type="subcellular location">
    <subcellularLocation>
        <location evidence="8">Cytoplasm</location>
    </subcellularLocation>
</comment>
<dbReference type="NCBIfam" id="TIGR00018">
    <property type="entry name" value="panC"/>
    <property type="match status" value="1"/>
</dbReference>
<comment type="subunit">
    <text evidence="8">Homodimer.</text>
</comment>
<dbReference type="InterPro" id="IPR014729">
    <property type="entry name" value="Rossmann-like_a/b/a_fold"/>
</dbReference>
<evidence type="ECO:0000256" key="8">
    <source>
        <dbReference type="HAMAP-Rule" id="MF_00158"/>
    </source>
</evidence>
<dbReference type="EMBL" id="BAABEZ010000001">
    <property type="protein sequence ID" value="GAA4448670.1"/>
    <property type="molecule type" value="Genomic_DNA"/>
</dbReference>
<keyword evidence="6 8" id="KW-0067">ATP-binding</keyword>
<keyword evidence="10" id="KW-1185">Reference proteome</keyword>
<feature type="binding site" evidence="8">
    <location>
        <begin position="188"/>
        <end position="191"/>
    </location>
    <ligand>
        <name>ATP</name>
        <dbReference type="ChEBI" id="CHEBI:30616"/>
    </ligand>
</feature>
<organism evidence="9 10">
    <name type="scientific">Rurimicrobium arvi</name>
    <dbReference type="NCBI Taxonomy" id="2049916"/>
    <lineage>
        <taxon>Bacteria</taxon>
        <taxon>Pseudomonadati</taxon>
        <taxon>Bacteroidota</taxon>
        <taxon>Chitinophagia</taxon>
        <taxon>Chitinophagales</taxon>
        <taxon>Chitinophagaceae</taxon>
        <taxon>Rurimicrobium</taxon>
    </lineage>
</organism>
<evidence type="ECO:0000256" key="6">
    <source>
        <dbReference type="ARBA" id="ARBA00022840"/>
    </source>
</evidence>
<accession>A0ABP8MD48</accession>
<dbReference type="Gene3D" id="3.30.1300.10">
    <property type="entry name" value="Pantoate-beta-alanine ligase, C-terminal domain"/>
    <property type="match status" value="1"/>
</dbReference>
<comment type="miscellaneous">
    <text evidence="8">The reaction proceeds by a bi uni uni bi ping pong mechanism.</text>
</comment>
<keyword evidence="5 8" id="KW-0547">Nucleotide-binding</keyword>
<dbReference type="InterPro" id="IPR042176">
    <property type="entry name" value="Pantoate_ligase_C"/>
</dbReference>
<feature type="binding site" evidence="8">
    <location>
        <position position="61"/>
    </location>
    <ligand>
        <name>beta-alanine</name>
        <dbReference type="ChEBI" id="CHEBI:57966"/>
    </ligand>
</feature>
<comment type="similarity">
    <text evidence="2 8">Belongs to the pantothenate synthetase family.</text>
</comment>
<evidence type="ECO:0000256" key="4">
    <source>
        <dbReference type="ARBA" id="ARBA00022655"/>
    </source>
</evidence>
<dbReference type="PANTHER" id="PTHR21299">
    <property type="entry name" value="CYTIDYLATE KINASE/PANTOATE-BETA-ALANINE LIGASE"/>
    <property type="match status" value="1"/>
</dbReference>
<evidence type="ECO:0000256" key="1">
    <source>
        <dbReference type="ARBA" id="ARBA00004990"/>
    </source>
</evidence>
<sequence>MIIFKTIPELRHYLSSRKEAGLSVGFVPTMGALHKGHISLIHKSKEDGCFTVCSIFVNPAQFNDPSDFEKYPSTLPEDISLLESAGCDVLFLPSKEEMYPQGMEAAPSYHFGRLEEVLEGAMRPGHFAGVGKVMSLLLRIVEPDALYMGSKDYQQCLVVQDLCRQMGLKDRIRFIACPTSREPDGLAMSSRNLRLSESQRARAGIIYQCLVSLQSKFDSGADFGIVQKECLELLQAKGFETEYVSIADAATLEPMTQFDPNRKTVALIAAKIGAIRLIDNLNLN</sequence>
<keyword evidence="4 8" id="KW-0566">Pantothenate biosynthesis</keyword>
<evidence type="ECO:0000313" key="9">
    <source>
        <dbReference type="EMBL" id="GAA4448670.1"/>
    </source>
</evidence>
<proteinExistence type="inferred from homology"/>
<evidence type="ECO:0000256" key="3">
    <source>
        <dbReference type="ARBA" id="ARBA00022598"/>
    </source>
</evidence>
<evidence type="ECO:0000256" key="7">
    <source>
        <dbReference type="ARBA" id="ARBA00048258"/>
    </source>
</evidence>
<dbReference type="HAMAP" id="MF_00158">
    <property type="entry name" value="PanC"/>
    <property type="match status" value="1"/>
</dbReference>
<evidence type="ECO:0000313" key="10">
    <source>
        <dbReference type="Proteomes" id="UP001501410"/>
    </source>
</evidence>
<dbReference type="SUPFAM" id="SSF52374">
    <property type="entry name" value="Nucleotidylyl transferase"/>
    <property type="match status" value="1"/>
</dbReference>
<gene>
    <name evidence="8 9" type="primary">panC</name>
    <name evidence="9" type="ORF">GCM10023092_01580</name>
</gene>
<name>A0ABP8MD48_9BACT</name>
<dbReference type="Gene3D" id="3.40.50.620">
    <property type="entry name" value="HUPs"/>
    <property type="match status" value="1"/>
</dbReference>
<dbReference type="PANTHER" id="PTHR21299:SF1">
    <property type="entry name" value="PANTOATE--BETA-ALANINE LIGASE"/>
    <property type="match status" value="1"/>
</dbReference>
<comment type="caution">
    <text evidence="8">Lacks conserved residue(s) required for the propagation of feature annotation.</text>
</comment>
<dbReference type="Pfam" id="PF02569">
    <property type="entry name" value="Pantoate_ligase"/>
    <property type="match status" value="1"/>
</dbReference>
<reference evidence="10" key="1">
    <citation type="journal article" date="2019" name="Int. J. Syst. Evol. Microbiol.">
        <title>The Global Catalogue of Microorganisms (GCM) 10K type strain sequencing project: providing services to taxonomists for standard genome sequencing and annotation.</title>
        <authorList>
            <consortium name="The Broad Institute Genomics Platform"/>
            <consortium name="The Broad Institute Genome Sequencing Center for Infectious Disease"/>
            <person name="Wu L."/>
            <person name="Ma J."/>
        </authorList>
    </citation>
    <scope>NUCLEOTIDE SEQUENCE [LARGE SCALE GENOMIC DNA]</scope>
    <source>
        <strain evidence="10">JCM 31921</strain>
    </source>
</reference>
<keyword evidence="3 8" id="KW-0436">Ligase</keyword>
<dbReference type="RefSeq" id="WP_344821685.1">
    <property type="nucleotide sequence ID" value="NZ_BAABEZ010000001.1"/>
</dbReference>
<feature type="binding site" evidence="8">
    <location>
        <position position="61"/>
    </location>
    <ligand>
        <name>(R)-pantoate</name>
        <dbReference type="ChEBI" id="CHEBI:15980"/>
    </ligand>
</feature>
<comment type="function">
    <text evidence="8">Catalyzes the condensation of pantoate with beta-alanine in an ATP-dependent reaction via a pantoyl-adenylate intermediate.</text>
</comment>
<evidence type="ECO:0000256" key="2">
    <source>
        <dbReference type="ARBA" id="ARBA00009256"/>
    </source>
</evidence>
<dbReference type="GO" id="GO:0016874">
    <property type="term" value="F:ligase activity"/>
    <property type="evidence" value="ECO:0007669"/>
    <property type="project" value="UniProtKB-KW"/>
</dbReference>
<protein>
    <recommendedName>
        <fullName evidence="8">Pantothenate synthetase</fullName>
        <shortName evidence="8">PS</shortName>
        <ecNumber evidence="8">6.3.2.1</ecNumber>
    </recommendedName>
    <alternativeName>
        <fullName evidence="8">Pantoate--beta-alanine ligase</fullName>
    </alternativeName>
    <alternativeName>
        <fullName evidence="8">Pantoate-activating enzyme</fullName>
    </alternativeName>
</protein>
<dbReference type="EC" id="6.3.2.1" evidence="8"/>
<dbReference type="InterPro" id="IPR003721">
    <property type="entry name" value="Pantoate_ligase"/>
</dbReference>
<keyword evidence="8" id="KW-0963">Cytoplasm</keyword>
<feature type="binding site" evidence="8">
    <location>
        <begin position="149"/>
        <end position="152"/>
    </location>
    <ligand>
        <name>ATP</name>
        <dbReference type="ChEBI" id="CHEBI:30616"/>
    </ligand>
</feature>
<feature type="active site" description="Proton donor" evidence="8">
    <location>
        <position position="37"/>
    </location>
</feature>